<dbReference type="RefSeq" id="XP_022655728.1">
    <property type="nucleotide sequence ID" value="XM_022799993.1"/>
</dbReference>
<dbReference type="EnsemblMetazoa" id="XM_022799993">
    <property type="protein sequence ID" value="XP_022655728"/>
    <property type="gene ID" value="LOC111248154"/>
</dbReference>
<keyword evidence="2" id="KW-1185">Reference proteome</keyword>
<name>A0A7M7JQP0_VARDE</name>
<dbReference type="Proteomes" id="UP000594260">
    <property type="component" value="Unplaced"/>
</dbReference>
<sequence>MVFYGLLRSEQINMNLRALLGVMVLALVVSQNEAGIKEKRLAQFFLLGVALAPRGFVPVPVPQYKNHYGLKQQKLEHIHIHAHSKHEDHGDYHHHGHQYEHHEDHGKKVIVKHETEEPLFEMTLNLGGL</sequence>
<evidence type="ECO:0000313" key="2">
    <source>
        <dbReference type="Proteomes" id="UP000594260"/>
    </source>
</evidence>
<proteinExistence type="predicted"/>
<protein>
    <submittedName>
        <fullName evidence="1">Uncharacterized protein</fullName>
    </submittedName>
</protein>
<dbReference type="KEGG" id="vde:111248154"/>
<dbReference type="AlphaFoldDB" id="A0A7M7JQP0"/>
<accession>A0A7M7JQP0</accession>
<dbReference type="InParanoid" id="A0A7M7JQP0"/>
<reference evidence="1" key="1">
    <citation type="submission" date="2021-01" db="UniProtKB">
        <authorList>
            <consortium name="EnsemblMetazoa"/>
        </authorList>
    </citation>
    <scope>IDENTIFICATION</scope>
</reference>
<organism evidence="1 2">
    <name type="scientific">Varroa destructor</name>
    <name type="common">Honeybee mite</name>
    <dbReference type="NCBI Taxonomy" id="109461"/>
    <lineage>
        <taxon>Eukaryota</taxon>
        <taxon>Metazoa</taxon>
        <taxon>Ecdysozoa</taxon>
        <taxon>Arthropoda</taxon>
        <taxon>Chelicerata</taxon>
        <taxon>Arachnida</taxon>
        <taxon>Acari</taxon>
        <taxon>Parasitiformes</taxon>
        <taxon>Mesostigmata</taxon>
        <taxon>Gamasina</taxon>
        <taxon>Dermanyssoidea</taxon>
        <taxon>Varroidae</taxon>
        <taxon>Varroa</taxon>
    </lineage>
</organism>
<dbReference type="GeneID" id="111248154"/>
<evidence type="ECO:0000313" key="1">
    <source>
        <dbReference type="EnsemblMetazoa" id="XP_022655728"/>
    </source>
</evidence>